<keyword evidence="8" id="KW-1185">Reference proteome</keyword>
<dbReference type="OrthoDB" id="5841748at2759"/>
<dbReference type="RefSeq" id="XP_033534455.1">
    <property type="nucleotide sequence ID" value="XM_033679362.1"/>
</dbReference>
<name>A0A6G1G433_9PEZI</name>
<keyword evidence="7 9" id="KW-0645">Protease</keyword>
<reference evidence="9" key="3">
    <citation type="submission" date="2025-04" db="UniProtKB">
        <authorList>
            <consortium name="RefSeq"/>
        </authorList>
    </citation>
    <scope>IDENTIFICATION</scope>
    <source>
        <strain evidence="9">CBS 781.70</strain>
    </source>
</reference>
<dbReference type="InterPro" id="IPR007484">
    <property type="entry name" value="Peptidase_M28"/>
</dbReference>
<evidence type="ECO:0000259" key="6">
    <source>
        <dbReference type="Pfam" id="PF04389"/>
    </source>
</evidence>
<evidence type="ECO:0000259" key="4">
    <source>
        <dbReference type="Pfam" id="PF02225"/>
    </source>
</evidence>
<dbReference type="FunFam" id="3.40.630.10:FF:000101">
    <property type="entry name" value="N-acetylated alpha-linked acidic dipeptidase like 1"/>
    <property type="match status" value="1"/>
</dbReference>
<dbReference type="Proteomes" id="UP000504638">
    <property type="component" value="Unplaced"/>
</dbReference>
<evidence type="ECO:0000259" key="5">
    <source>
        <dbReference type="Pfam" id="PF04253"/>
    </source>
</evidence>
<dbReference type="InterPro" id="IPR039373">
    <property type="entry name" value="Peptidase_M28B"/>
</dbReference>
<evidence type="ECO:0000256" key="2">
    <source>
        <dbReference type="SAM" id="MobiDB-lite"/>
    </source>
</evidence>
<keyword evidence="3" id="KW-1133">Transmembrane helix</keyword>
<dbReference type="Pfam" id="PF02225">
    <property type="entry name" value="PA"/>
    <property type="match status" value="1"/>
</dbReference>
<feature type="domain" description="Transferrin receptor-like dimerisation" evidence="5">
    <location>
        <begin position="763"/>
        <end position="893"/>
    </location>
</feature>
<feature type="region of interest" description="Disordered" evidence="2">
    <location>
        <begin position="1"/>
        <end position="121"/>
    </location>
</feature>
<dbReference type="Pfam" id="PF04253">
    <property type="entry name" value="TFR_dimer"/>
    <property type="match status" value="1"/>
</dbReference>
<feature type="domain" description="Peptidase M28" evidence="6">
    <location>
        <begin position="506"/>
        <end position="690"/>
    </location>
</feature>
<dbReference type="Gene3D" id="3.50.30.30">
    <property type="match status" value="1"/>
</dbReference>
<feature type="compositionally biased region" description="Polar residues" evidence="2">
    <location>
        <begin position="20"/>
        <end position="32"/>
    </location>
</feature>
<feature type="compositionally biased region" description="Acidic residues" evidence="2">
    <location>
        <begin position="80"/>
        <end position="92"/>
    </location>
</feature>
<feature type="transmembrane region" description="Helical" evidence="3">
    <location>
        <begin position="170"/>
        <end position="193"/>
    </location>
</feature>
<evidence type="ECO:0000256" key="1">
    <source>
        <dbReference type="ARBA" id="ARBA00005634"/>
    </source>
</evidence>
<dbReference type="AlphaFoldDB" id="A0A6G1G433"/>
<keyword evidence="7 9" id="KW-0121">Carboxypeptidase</keyword>
<evidence type="ECO:0000313" key="9">
    <source>
        <dbReference type="RefSeq" id="XP_033534455.1"/>
    </source>
</evidence>
<feature type="domain" description="PA" evidence="4">
    <location>
        <begin position="318"/>
        <end position="402"/>
    </location>
</feature>
<proteinExistence type="inferred from homology"/>
<evidence type="ECO:0000256" key="3">
    <source>
        <dbReference type="SAM" id="Phobius"/>
    </source>
</evidence>
<dbReference type="FunFam" id="3.50.30.30:FF:000029">
    <property type="entry name" value="Glutamate carboxypeptidase Tre2, putative"/>
    <property type="match status" value="1"/>
</dbReference>
<reference evidence="7 9" key="1">
    <citation type="submission" date="2020-01" db="EMBL/GenBank/DDBJ databases">
        <authorList>
            <consortium name="DOE Joint Genome Institute"/>
            <person name="Haridas S."/>
            <person name="Albert R."/>
            <person name="Binder M."/>
            <person name="Bloem J."/>
            <person name="Labutti K."/>
            <person name="Salamov A."/>
            <person name="Andreopoulos B."/>
            <person name="Baker S.E."/>
            <person name="Barry K."/>
            <person name="Bills G."/>
            <person name="Bluhm B.H."/>
            <person name="Cannon C."/>
            <person name="Castanera R."/>
            <person name="Culley D.E."/>
            <person name="Daum C."/>
            <person name="Ezra D."/>
            <person name="Gonzalez J.B."/>
            <person name="Henrissat B."/>
            <person name="Kuo A."/>
            <person name="Liang C."/>
            <person name="Lipzen A."/>
            <person name="Lutzoni F."/>
            <person name="Magnuson J."/>
            <person name="Mondo S."/>
            <person name="Nolan M."/>
            <person name="Ohm R."/>
            <person name="Pangilinan J."/>
            <person name="Park H.-J."/>
            <person name="Ramirez L."/>
            <person name="Alfaro M."/>
            <person name="Sun H."/>
            <person name="Tritt A."/>
            <person name="Yoshinaga Y."/>
            <person name="Zwiers L.-H."/>
            <person name="Turgeon B.G."/>
            <person name="Goodwin S.B."/>
            <person name="Spatafora J.W."/>
            <person name="Crous P.W."/>
            <person name="Grigoriev I.V."/>
        </authorList>
    </citation>
    <scope>NUCLEOTIDE SEQUENCE</scope>
    <source>
        <strain evidence="7 9">CBS 781.70</strain>
    </source>
</reference>
<dbReference type="InterPro" id="IPR007365">
    <property type="entry name" value="TFR-like_dimer_dom"/>
</dbReference>
<dbReference type="SUPFAM" id="SSF47672">
    <property type="entry name" value="Transferrin receptor-like dimerisation domain"/>
    <property type="match status" value="1"/>
</dbReference>
<feature type="compositionally biased region" description="Acidic residues" evidence="2">
    <location>
        <begin position="101"/>
        <end position="113"/>
    </location>
</feature>
<dbReference type="CDD" id="cd02121">
    <property type="entry name" value="PA_GCPII_like"/>
    <property type="match status" value="1"/>
</dbReference>
<dbReference type="GO" id="GO:0004180">
    <property type="term" value="F:carboxypeptidase activity"/>
    <property type="evidence" value="ECO:0007669"/>
    <property type="project" value="UniProtKB-KW"/>
</dbReference>
<dbReference type="InterPro" id="IPR046450">
    <property type="entry name" value="PA_dom_sf"/>
</dbReference>
<dbReference type="PANTHER" id="PTHR10404">
    <property type="entry name" value="N-ACETYLATED-ALPHA-LINKED ACIDIC DIPEPTIDASE"/>
    <property type="match status" value="1"/>
</dbReference>
<gene>
    <name evidence="7 9" type="ORF">P152DRAFT_458015</name>
</gene>
<feature type="compositionally biased region" description="Polar residues" evidence="2">
    <location>
        <begin position="61"/>
        <end position="71"/>
    </location>
</feature>
<keyword evidence="3" id="KW-0472">Membrane</keyword>
<protein>
    <submittedName>
        <fullName evidence="7 9">Carboxypeptidase</fullName>
    </submittedName>
</protein>
<dbReference type="Gene3D" id="3.40.630.10">
    <property type="entry name" value="Zn peptidases"/>
    <property type="match status" value="1"/>
</dbReference>
<dbReference type="GeneID" id="54419932"/>
<dbReference type="Gene3D" id="1.20.930.40">
    <property type="entry name" value="Transferrin receptor-like, dimerisation domain"/>
    <property type="match status" value="1"/>
</dbReference>
<dbReference type="PANTHER" id="PTHR10404:SF71">
    <property type="entry name" value="CARBOXYPEPTIDASE TRE2, PUTATIVE (AFU_ORTHOLOGUE AFUA_3G10650)-RELATED"/>
    <property type="match status" value="1"/>
</dbReference>
<dbReference type="Pfam" id="PF04389">
    <property type="entry name" value="Peptidase_M28"/>
    <property type="match status" value="1"/>
</dbReference>
<dbReference type="SUPFAM" id="SSF53187">
    <property type="entry name" value="Zn-dependent exopeptidases"/>
    <property type="match status" value="1"/>
</dbReference>
<dbReference type="InterPro" id="IPR036757">
    <property type="entry name" value="TFR-like_dimer_dom_sf"/>
</dbReference>
<keyword evidence="7 9" id="KW-0378">Hydrolase</keyword>
<evidence type="ECO:0000313" key="7">
    <source>
        <dbReference type="EMBL" id="KAF1812824.1"/>
    </source>
</evidence>
<reference evidence="9" key="2">
    <citation type="submission" date="2020-04" db="EMBL/GenBank/DDBJ databases">
        <authorList>
            <consortium name="NCBI Genome Project"/>
        </authorList>
    </citation>
    <scope>NUCLEOTIDE SEQUENCE</scope>
    <source>
        <strain evidence="9">CBS 781.70</strain>
    </source>
</reference>
<dbReference type="SUPFAM" id="SSF52025">
    <property type="entry name" value="PA domain"/>
    <property type="match status" value="1"/>
</dbReference>
<sequence length="895" mass="99896">MSSKHPYDPYPPIPIPTYEEATSSRPPSSTHLGPSEISADAERQSFLAPASRRRTGYHAPSVQSVRSSTDTADYLPDPDPNSDTDTDTDDGDGDRLRRDMEELEVLDPDADEADGARRRRRARTRFSKRLASFTSRFSGWRMRRPTWAQGLRWPSGGWSIPQDYRPRGIILARLAGLFVLMALVYSLFVLQMVPGNGGVMFSPESVRAYAQGRVEEGRIREYARHLSGFDHVAGSKGDAYMARWVEGLFREAGLQEVETERFNVYLNYPKKGGRRVAIVDPPELAWEAKLEEDEVYPNAITPVQQVPAFHGHSRAGDVSGPLIYVNYGSRKDYKRLADSGIDMNGSIALVRYYGTQGDRALKVKAAEEWGFKGVLIYSDPEEDGFVKGDVWPEGRWRPADSVQRGAVSLMSWVVGDVLTPGWASVDGAKRVSKDNNPGLVNIPSLPLAWRDAQRLLQVLKGHGQQLPEEWIGGVPDVEEWWSGDKTSPVVQLKNEQDEVDEQPIFNVLGEFPGIETTAKKVIVGNHRDAWCFGAADPGSGTAVMLEVIRIFGDLWAEGWRPLRTIQFASWDGEEYNLIGSTEHVENRIDDLRKDAIAYLNVDVGVTGSKFWAAASPLFQDIVLRAIGRVEDPGTNSTSTVREQWETDGGKLRGLGAGSDYVAFQDLAGCSSIDFGFEGPGFPYHSCYETFEWMEQYGDPGFQYHKSLAQIWALMILELTQENIIPFDLTTYASAVAEYIEALETYANEKGAPWSPDKDGVKFDVEPLATAADGFTQNANSFHAWEQTWRDEVFGRGGFEANMVMAHRIAHNEKMSDFETNLLDLPTGPEDTEQHGVPGREQFKHIIFGPQLWSGYDEAYFPAIRDAVDAGDWALAQKQLEKAARILRNASERLLV</sequence>
<evidence type="ECO:0000313" key="8">
    <source>
        <dbReference type="Proteomes" id="UP000504638"/>
    </source>
</evidence>
<dbReference type="EMBL" id="ML975156">
    <property type="protein sequence ID" value="KAF1812824.1"/>
    <property type="molecule type" value="Genomic_DNA"/>
</dbReference>
<comment type="similarity">
    <text evidence="1">Belongs to the peptidase M28 family. M28B subfamily.</text>
</comment>
<keyword evidence="3" id="KW-0812">Transmembrane</keyword>
<organism evidence="7">
    <name type="scientific">Eremomyces bilateralis CBS 781.70</name>
    <dbReference type="NCBI Taxonomy" id="1392243"/>
    <lineage>
        <taxon>Eukaryota</taxon>
        <taxon>Fungi</taxon>
        <taxon>Dikarya</taxon>
        <taxon>Ascomycota</taxon>
        <taxon>Pezizomycotina</taxon>
        <taxon>Dothideomycetes</taxon>
        <taxon>Dothideomycetes incertae sedis</taxon>
        <taxon>Eremomycetales</taxon>
        <taxon>Eremomycetaceae</taxon>
        <taxon>Eremomyces</taxon>
    </lineage>
</organism>
<dbReference type="CDD" id="cd08022">
    <property type="entry name" value="M28_PSMA_like"/>
    <property type="match status" value="1"/>
</dbReference>
<accession>A0A6G1G433</accession>
<dbReference type="InterPro" id="IPR003137">
    <property type="entry name" value="PA_domain"/>
</dbReference>